<sequence length="230" mass="26739">MEFYSIPTWYHEGIADAFASRIKPLPFFRDDTRAEIRPLMDIPQENSSRGFYLLSHFALENLFSKNGESIITEILRKTKEMDNFSDAFNLLTGYDLANYHLLFEVKTEQITEILSKIDTIGENEAEKLIRDFMNTKGKYFNEATSLLYALASIYIKQERFAEALTAYEEALLYEESATIYSYLSEIALKVDQQKAVKYAIKAVELAKERNWNVEVFNEQLENVKNQINES</sequence>
<evidence type="ECO:0000313" key="2">
    <source>
        <dbReference type="EMBL" id="MDQ0157932.1"/>
    </source>
</evidence>
<evidence type="ECO:0000256" key="1">
    <source>
        <dbReference type="PROSITE-ProRule" id="PRU00339"/>
    </source>
</evidence>
<dbReference type="PROSITE" id="PS50005">
    <property type="entry name" value="TPR"/>
    <property type="match status" value="1"/>
</dbReference>
<name>A0ABT9VAG2_9BACL</name>
<dbReference type="InterPro" id="IPR011990">
    <property type="entry name" value="TPR-like_helical_dom_sf"/>
</dbReference>
<proteinExistence type="predicted"/>
<dbReference type="Gene3D" id="1.25.40.10">
    <property type="entry name" value="Tetratricopeptide repeat domain"/>
    <property type="match status" value="1"/>
</dbReference>
<dbReference type="EMBL" id="JAUSTU010000048">
    <property type="protein sequence ID" value="MDQ0157932.1"/>
    <property type="molecule type" value="Genomic_DNA"/>
</dbReference>
<keyword evidence="1" id="KW-0802">TPR repeat</keyword>
<reference evidence="2 3" key="1">
    <citation type="submission" date="2023-07" db="EMBL/GenBank/DDBJ databases">
        <title>Genomic Encyclopedia of Type Strains, Phase IV (KMG-IV): sequencing the most valuable type-strain genomes for metagenomic binning, comparative biology and taxonomic classification.</title>
        <authorList>
            <person name="Goeker M."/>
        </authorList>
    </citation>
    <scope>NUCLEOTIDE SEQUENCE [LARGE SCALE GENOMIC DNA]</scope>
    <source>
        <strain evidence="2 3">DSM 23948</strain>
    </source>
</reference>
<dbReference type="Proteomes" id="UP001231362">
    <property type="component" value="Unassembled WGS sequence"/>
</dbReference>
<feature type="repeat" description="TPR" evidence="1">
    <location>
        <begin position="144"/>
        <end position="177"/>
    </location>
</feature>
<dbReference type="SUPFAM" id="SSF48452">
    <property type="entry name" value="TPR-like"/>
    <property type="match status" value="1"/>
</dbReference>
<protein>
    <submittedName>
        <fullName evidence="2">Tetratricopeptide (TPR) repeat protein</fullName>
    </submittedName>
</protein>
<evidence type="ECO:0000313" key="3">
    <source>
        <dbReference type="Proteomes" id="UP001231362"/>
    </source>
</evidence>
<comment type="caution">
    <text evidence="2">The sequence shown here is derived from an EMBL/GenBank/DDBJ whole genome shotgun (WGS) entry which is preliminary data.</text>
</comment>
<dbReference type="RefSeq" id="WP_307152369.1">
    <property type="nucleotide sequence ID" value="NZ_JAUSTU010000048.1"/>
</dbReference>
<keyword evidence="3" id="KW-1185">Reference proteome</keyword>
<accession>A0ABT9VAG2</accession>
<dbReference type="InterPro" id="IPR019734">
    <property type="entry name" value="TPR_rpt"/>
</dbReference>
<gene>
    <name evidence="2" type="ORF">J2S07_004305</name>
</gene>
<organism evidence="2 3">
    <name type="scientific">Anoxybacillus andreesenii</name>
    <dbReference type="NCBI Taxonomy" id="1325932"/>
    <lineage>
        <taxon>Bacteria</taxon>
        <taxon>Bacillati</taxon>
        <taxon>Bacillota</taxon>
        <taxon>Bacilli</taxon>
        <taxon>Bacillales</taxon>
        <taxon>Anoxybacillaceae</taxon>
        <taxon>Anoxybacillus</taxon>
    </lineage>
</organism>